<evidence type="ECO:0000313" key="1">
    <source>
        <dbReference type="EMBL" id="MDA7426628.1"/>
    </source>
</evidence>
<dbReference type="EMBL" id="JAQIOY010000010">
    <property type="protein sequence ID" value="MDA7426628.1"/>
    <property type="molecule type" value="Genomic_DNA"/>
</dbReference>
<dbReference type="RefSeq" id="WP_271433983.1">
    <property type="nucleotide sequence ID" value="NZ_JAQIOY010000010.1"/>
</dbReference>
<dbReference type="Pfam" id="PF13704">
    <property type="entry name" value="Glyco_tranf_2_4"/>
    <property type="match status" value="1"/>
</dbReference>
<gene>
    <name evidence="1" type="ORF">PFY00_17975</name>
</gene>
<protein>
    <submittedName>
        <fullName evidence="1">Glycosyltransferase family 2 protein</fullName>
    </submittedName>
</protein>
<accession>A0ABT4XXT7</accession>
<evidence type="ECO:0000313" key="2">
    <source>
        <dbReference type="Proteomes" id="UP001210720"/>
    </source>
</evidence>
<organism evidence="1 2">
    <name type="scientific">Thalassococcus lentus</name>
    <dbReference type="NCBI Taxonomy" id="1210524"/>
    <lineage>
        <taxon>Bacteria</taxon>
        <taxon>Pseudomonadati</taxon>
        <taxon>Pseudomonadota</taxon>
        <taxon>Alphaproteobacteria</taxon>
        <taxon>Rhodobacterales</taxon>
        <taxon>Roseobacteraceae</taxon>
        <taxon>Thalassococcus</taxon>
    </lineage>
</organism>
<name>A0ABT4XXT7_9RHOB</name>
<sequence length="318" mass="35986">MTDLRWGIVSTIKAPLHAVLDFAAWHLERGAHRLYIYLDEQAPETLNTLQAHPKIRAVHTDDAWWDKRKGRPEKHQVRQSMNARHANNRKTEVDWLAHIDVDEFLIPGSPIDMQLAALPQECLAARVRPIEALAPMPGAQSKATAFKAFHIDQAARQKAAHDCFPTYGAHLSGGFLSHVAGKLFFRAGTKGLQIKIHNVILDGEQNPGQHELPGIELGHFHSSDWDHFIEAYRFRLSKGSYRAELKPQVRDGTALNLHDLFAEIEASGGEEALRAFFHEVCTATPELCDRLERHGLLRRHTMNLEHLRAKHFPDATHL</sequence>
<comment type="caution">
    <text evidence="1">The sequence shown here is derived from an EMBL/GenBank/DDBJ whole genome shotgun (WGS) entry which is preliminary data.</text>
</comment>
<dbReference type="Proteomes" id="UP001210720">
    <property type="component" value="Unassembled WGS sequence"/>
</dbReference>
<proteinExistence type="predicted"/>
<reference evidence="1 2" key="1">
    <citation type="submission" date="2023-01" db="EMBL/GenBank/DDBJ databases">
        <title>Thalassococcus onchidii sp. nov., isolated from a marine invertebrate from the South China Sea.</title>
        <authorList>
            <person name="Xu S."/>
            <person name="Liu Z."/>
            <person name="Xu Y."/>
        </authorList>
    </citation>
    <scope>NUCLEOTIDE SEQUENCE [LARGE SCALE GENOMIC DNA]</scope>
    <source>
        <strain evidence="1 2">KCTC 32084</strain>
    </source>
</reference>
<keyword evidence="2" id="KW-1185">Reference proteome</keyword>